<reference evidence="2" key="1">
    <citation type="submission" date="2025-08" db="UniProtKB">
        <authorList>
            <consortium name="RefSeq"/>
        </authorList>
    </citation>
    <scope>IDENTIFICATION</scope>
    <source>
        <tissue evidence="2">Testes</tissue>
    </source>
</reference>
<name>A0ABM0MU34_SACKO</name>
<dbReference type="GeneID" id="102805790"/>
<evidence type="ECO:0000313" key="1">
    <source>
        <dbReference type="Proteomes" id="UP000694865"/>
    </source>
</evidence>
<proteinExistence type="predicted"/>
<evidence type="ECO:0000313" key="2">
    <source>
        <dbReference type="RefSeq" id="XP_006823525.1"/>
    </source>
</evidence>
<sequence length="232" mass="26151">MTSKENVPVHHLAAQPNDFELQHRPTIIAHLPPLSAPQPAFSEKPKILQRGSWTQAAPFKELKFCRHVSDSIANNYSPTARNLTTSYIYEITRKLDFKPIIMHLVDEYSSVCIEFTMSIKGITMGHHFHYPPPLGPMTEGPPHPKLNWNSPKMATEVHQEEVHMEPLCTDPKTALPSIPASKPLMAQSPAMPPQLRLAQVQYPTLYLPSMVPLLYLVLDNIMQTDSMATMPE</sequence>
<gene>
    <name evidence="2" type="primary">LOC102805790</name>
</gene>
<organism evidence="1 2">
    <name type="scientific">Saccoglossus kowalevskii</name>
    <name type="common">Acorn worm</name>
    <dbReference type="NCBI Taxonomy" id="10224"/>
    <lineage>
        <taxon>Eukaryota</taxon>
        <taxon>Metazoa</taxon>
        <taxon>Hemichordata</taxon>
        <taxon>Enteropneusta</taxon>
        <taxon>Harrimaniidae</taxon>
        <taxon>Saccoglossus</taxon>
    </lineage>
</organism>
<protein>
    <submittedName>
        <fullName evidence="2">Uncharacterized protein LOC102805790</fullName>
    </submittedName>
</protein>
<keyword evidence="1" id="KW-1185">Reference proteome</keyword>
<accession>A0ABM0MU34</accession>
<dbReference type="Proteomes" id="UP000694865">
    <property type="component" value="Unplaced"/>
</dbReference>
<dbReference type="RefSeq" id="XP_006823525.1">
    <property type="nucleotide sequence ID" value="XM_006823462.1"/>
</dbReference>